<name>A0AAV3PKU8_LITER</name>
<evidence type="ECO:0008006" key="3">
    <source>
        <dbReference type="Google" id="ProtNLM"/>
    </source>
</evidence>
<dbReference type="Proteomes" id="UP001454036">
    <property type="component" value="Unassembled WGS sequence"/>
</dbReference>
<proteinExistence type="predicted"/>
<comment type="caution">
    <text evidence="1">The sequence shown here is derived from an EMBL/GenBank/DDBJ whole genome shotgun (WGS) entry which is preliminary data.</text>
</comment>
<evidence type="ECO:0000313" key="1">
    <source>
        <dbReference type="EMBL" id="GAA0151708.1"/>
    </source>
</evidence>
<gene>
    <name evidence="1" type="ORF">LIER_10368</name>
</gene>
<keyword evidence="2" id="KW-1185">Reference proteome</keyword>
<accession>A0AAV3PKU8</accession>
<dbReference type="GO" id="GO:0008270">
    <property type="term" value="F:zinc ion binding"/>
    <property type="evidence" value="ECO:0007669"/>
    <property type="project" value="InterPro"/>
</dbReference>
<organism evidence="1 2">
    <name type="scientific">Lithospermum erythrorhizon</name>
    <name type="common">Purple gromwell</name>
    <name type="synonym">Lithospermum officinale var. erythrorhizon</name>
    <dbReference type="NCBI Taxonomy" id="34254"/>
    <lineage>
        <taxon>Eukaryota</taxon>
        <taxon>Viridiplantae</taxon>
        <taxon>Streptophyta</taxon>
        <taxon>Embryophyta</taxon>
        <taxon>Tracheophyta</taxon>
        <taxon>Spermatophyta</taxon>
        <taxon>Magnoliopsida</taxon>
        <taxon>eudicotyledons</taxon>
        <taxon>Gunneridae</taxon>
        <taxon>Pentapetalae</taxon>
        <taxon>asterids</taxon>
        <taxon>lamiids</taxon>
        <taxon>Boraginales</taxon>
        <taxon>Boraginaceae</taxon>
        <taxon>Boraginoideae</taxon>
        <taxon>Lithospermeae</taxon>
        <taxon>Lithospermum</taxon>
    </lineage>
</organism>
<dbReference type="InterPro" id="IPR036875">
    <property type="entry name" value="Znf_CCHC_sf"/>
</dbReference>
<dbReference type="AlphaFoldDB" id="A0AAV3PKU8"/>
<protein>
    <recommendedName>
        <fullName evidence="3">Gag-pol polyprotein</fullName>
    </recommendedName>
</protein>
<dbReference type="EMBL" id="BAABME010001838">
    <property type="protein sequence ID" value="GAA0151708.1"/>
    <property type="molecule type" value="Genomic_DNA"/>
</dbReference>
<dbReference type="GO" id="GO:0003676">
    <property type="term" value="F:nucleic acid binding"/>
    <property type="evidence" value="ECO:0007669"/>
    <property type="project" value="InterPro"/>
</dbReference>
<evidence type="ECO:0000313" key="2">
    <source>
        <dbReference type="Proteomes" id="UP001454036"/>
    </source>
</evidence>
<reference evidence="1 2" key="1">
    <citation type="submission" date="2024-01" db="EMBL/GenBank/DDBJ databases">
        <title>The complete chloroplast genome sequence of Lithospermum erythrorhizon: insights into the phylogenetic relationship among Boraginaceae species and the maternal lineages of purple gromwells.</title>
        <authorList>
            <person name="Okada T."/>
            <person name="Watanabe K."/>
        </authorList>
    </citation>
    <scope>NUCLEOTIDE SEQUENCE [LARGE SCALE GENOMIC DNA]</scope>
</reference>
<dbReference type="SUPFAM" id="SSF57756">
    <property type="entry name" value="Retrovirus zinc finger-like domains"/>
    <property type="match status" value="1"/>
</dbReference>
<sequence length="172" mass="19961">MILLTNRFNKTLKCFNKKPYSSGNNPGVNDKQTDKGWKNSISRGSNSGFNHQNKRKGIQCRECEGFGYIQVECPNYVKKQSKSYYTTLSYDDSNEEEWIDIKVINFVSFTYKISIKEVVNPTVIDHPFDNINDDEQELTEEELMANYQMLFMKWSKLTKAYATGETECSLLV</sequence>